<dbReference type="Pfam" id="PF10539">
    <property type="entry name" value="Dev_Cell_Death"/>
    <property type="match status" value="1"/>
</dbReference>
<dbReference type="PANTHER" id="PTHR46444:SF4">
    <property type="entry name" value="OS06G0227200 PROTEIN"/>
    <property type="match status" value="1"/>
</dbReference>
<feature type="compositionally biased region" description="Basic and acidic residues" evidence="1">
    <location>
        <begin position="159"/>
        <end position="177"/>
    </location>
</feature>
<evidence type="ECO:0000259" key="2">
    <source>
        <dbReference type="PROSITE" id="PS51222"/>
    </source>
</evidence>
<dbReference type="Proteomes" id="UP000324897">
    <property type="component" value="Chromosome 3"/>
</dbReference>
<dbReference type="SMART" id="SM00767">
    <property type="entry name" value="DCD"/>
    <property type="match status" value="1"/>
</dbReference>
<feature type="domain" description="DCD" evidence="2">
    <location>
        <begin position="195"/>
        <end position="322"/>
    </location>
</feature>
<reference evidence="3 4" key="1">
    <citation type="journal article" date="2019" name="Sci. Rep.">
        <title>A high-quality genome of Eragrostis curvula grass provides insights into Poaceae evolution and supports new strategies to enhance forage quality.</title>
        <authorList>
            <person name="Carballo J."/>
            <person name="Santos B.A.C.M."/>
            <person name="Zappacosta D."/>
            <person name="Garbus I."/>
            <person name="Selva J.P."/>
            <person name="Gallo C.A."/>
            <person name="Diaz A."/>
            <person name="Albertini E."/>
            <person name="Caccamo M."/>
            <person name="Echenique V."/>
        </authorList>
    </citation>
    <scope>NUCLEOTIDE SEQUENCE [LARGE SCALE GENOMIC DNA]</scope>
    <source>
        <strain evidence="4">cv. Victoria</strain>
        <tissue evidence="3">Leaf</tissue>
    </source>
</reference>
<dbReference type="EMBL" id="RWGY01000039">
    <property type="protein sequence ID" value="TVU11965.1"/>
    <property type="molecule type" value="Genomic_DNA"/>
</dbReference>
<feature type="region of interest" description="Disordered" evidence="1">
    <location>
        <begin position="100"/>
        <end position="190"/>
    </location>
</feature>
<feature type="compositionally biased region" description="Low complexity" evidence="1">
    <location>
        <begin position="1"/>
        <end position="28"/>
    </location>
</feature>
<dbReference type="PANTHER" id="PTHR46444">
    <property type="entry name" value="DCD (DEVELOPMENT AND CELL DEATH) DOMAIN PROTEIN-RELATED"/>
    <property type="match status" value="1"/>
</dbReference>
<accession>A0A5J9TL02</accession>
<feature type="region of interest" description="Disordered" evidence="1">
    <location>
        <begin position="1"/>
        <end position="36"/>
    </location>
</feature>
<proteinExistence type="predicted"/>
<comment type="caution">
    <text evidence="3">The sequence shown here is derived from an EMBL/GenBank/DDBJ whole genome shotgun (WGS) entry which is preliminary data.</text>
</comment>
<name>A0A5J9TL02_9POAL</name>
<dbReference type="PROSITE" id="PS51222">
    <property type="entry name" value="DCD"/>
    <property type="match status" value="1"/>
</dbReference>
<gene>
    <name evidence="3" type="ORF">EJB05_45577</name>
</gene>
<dbReference type="Gramene" id="TVU11965">
    <property type="protein sequence ID" value="TVU11965"/>
    <property type="gene ID" value="EJB05_45577"/>
</dbReference>
<feature type="compositionally biased region" description="Low complexity" evidence="1">
    <location>
        <begin position="129"/>
        <end position="144"/>
    </location>
</feature>
<sequence>MVKKPNGVAKAKGAPAGAGSSAVVPSKVNASSPGSVKTSRIIKKRIVKVNRKKATAAAAAATEDASVGAGTAGGDAIASVSTPQLAAVCEASPVAQALKPATDAEGSVPPLTPATVASASAEKPKPADTDAAAAASSKGKGVAADNSGADGKLKNRKERPKERAMNGKGKEAEEDRGRRGKGNKAVGKKVARGDNKGAGFIFMCNAQTKQECYQNRLFGLPNGKLGMVKKIRPGAKLFLYDFDLKLLYGVYKAASNGGLNLVREAFNGKFPAQIKFKIDRDCLPLRESSFKHAIKENYRSRSKFDPELSSKQVHRLIELFEPANVPQSVPDNRLEERRQYDERRQPYHFEERRSSLPIEEVRQPRFDEQRHPQSYMFLLRIPHLVPEPRHIPLALESRHAPLVLERQHVHSVPELRHVPSAYYHSVAPSDDSYYRSVADVGPERYADRTLAERTARDPVITRDHTTLSGELPARADRLEELYRSGGISRGAHVEELYHPRELAVRADRAGISTRADRLEELYRSEQRVTRAVDLPRHSTYLTSAYEADPAYAEPSQRSVSARANASGVPVSSLYSFSGGPVYR</sequence>
<dbReference type="AlphaFoldDB" id="A0A5J9TL02"/>
<evidence type="ECO:0000313" key="4">
    <source>
        <dbReference type="Proteomes" id="UP000324897"/>
    </source>
</evidence>
<keyword evidence="4" id="KW-1185">Reference proteome</keyword>
<organism evidence="3 4">
    <name type="scientific">Eragrostis curvula</name>
    <name type="common">weeping love grass</name>
    <dbReference type="NCBI Taxonomy" id="38414"/>
    <lineage>
        <taxon>Eukaryota</taxon>
        <taxon>Viridiplantae</taxon>
        <taxon>Streptophyta</taxon>
        <taxon>Embryophyta</taxon>
        <taxon>Tracheophyta</taxon>
        <taxon>Spermatophyta</taxon>
        <taxon>Magnoliopsida</taxon>
        <taxon>Liliopsida</taxon>
        <taxon>Poales</taxon>
        <taxon>Poaceae</taxon>
        <taxon>PACMAD clade</taxon>
        <taxon>Chloridoideae</taxon>
        <taxon>Eragrostideae</taxon>
        <taxon>Eragrostidinae</taxon>
        <taxon>Eragrostis</taxon>
    </lineage>
</organism>
<dbReference type="OrthoDB" id="1920894at2759"/>
<protein>
    <recommendedName>
        <fullName evidence="2">DCD domain-containing protein</fullName>
    </recommendedName>
</protein>
<dbReference type="InterPro" id="IPR013989">
    <property type="entry name" value="Dev_and_cell_death_domain"/>
</dbReference>
<feature type="compositionally biased region" description="Basic residues" evidence="1">
    <location>
        <begin position="178"/>
        <end position="190"/>
    </location>
</feature>
<evidence type="ECO:0000256" key="1">
    <source>
        <dbReference type="SAM" id="MobiDB-lite"/>
    </source>
</evidence>
<evidence type="ECO:0000313" key="3">
    <source>
        <dbReference type="EMBL" id="TVU11965.1"/>
    </source>
</evidence>